<gene>
    <name evidence="2" type="ORF">IQ235_17990</name>
</gene>
<keyword evidence="3" id="KW-1185">Reference proteome</keyword>
<dbReference type="Gene3D" id="3.10.450.50">
    <property type="match status" value="1"/>
</dbReference>
<dbReference type="RefSeq" id="WP_264322806.1">
    <property type="nucleotide sequence ID" value="NZ_JADEXN010000404.1"/>
</dbReference>
<dbReference type="Pfam" id="PF12680">
    <property type="entry name" value="SnoaL_2"/>
    <property type="match status" value="1"/>
</dbReference>
<evidence type="ECO:0000259" key="1">
    <source>
        <dbReference type="Pfam" id="PF12680"/>
    </source>
</evidence>
<dbReference type="InterPro" id="IPR037401">
    <property type="entry name" value="SnoaL-like"/>
</dbReference>
<organism evidence="2 3">
    <name type="scientific">Zarconia navalis LEGE 11467</name>
    <dbReference type="NCBI Taxonomy" id="1828826"/>
    <lineage>
        <taxon>Bacteria</taxon>
        <taxon>Bacillati</taxon>
        <taxon>Cyanobacteriota</taxon>
        <taxon>Cyanophyceae</taxon>
        <taxon>Oscillatoriophycideae</taxon>
        <taxon>Oscillatoriales</taxon>
        <taxon>Oscillatoriales incertae sedis</taxon>
        <taxon>Zarconia</taxon>
        <taxon>Zarconia navalis</taxon>
    </lineage>
</organism>
<evidence type="ECO:0000313" key="2">
    <source>
        <dbReference type="EMBL" id="MBE9042655.1"/>
    </source>
</evidence>
<proteinExistence type="predicted"/>
<comment type="caution">
    <text evidence="2">The sequence shown here is derived from an EMBL/GenBank/DDBJ whole genome shotgun (WGS) entry which is preliminary data.</text>
</comment>
<reference evidence="2" key="1">
    <citation type="submission" date="2020-10" db="EMBL/GenBank/DDBJ databases">
        <authorList>
            <person name="Castelo-Branco R."/>
            <person name="Eusebio N."/>
            <person name="Adriana R."/>
            <person name="Vieira A."/>
            <person name="Brugerolle De Fraissinette N."/>
            <person name="Rezende De Castro R."/>
            <person name="Schneider M.P."/>
            <person name="Vasconcelos V."/>
            <person name="Leao P.N."/>
        </authorList>
    </citation>
    <scope>NUCLEOTIDE SEQUENCE</scope>
    <source>
        <strain evidence="2">LEGE 11467</strain>
    </source>
</reference>
<dbReference type="Proteomes" id="UP000621799">
    <property type="component" value="Unassembled WGS sequence"/>
</dbReference>
<name>A0A928Z9G9_9CYAN</name>
<dbReference type="AlphaFoldDB" id="A0A928Z9G9"/>
<dbReference type="InterPro" id="IPR032710">
    <property type="entry name" value="NTF2-like_dom_sf"/>
</dbReference>
<feature type="domain" description="SnoaL-like" evidence="1">
    <location>
        <begin position="26"/>
        <end position="132"/>
    </location>
</feature>
<dbReference type="SUPFAM" id="SSF54427">
    <property type="entry name" value="NTF2-like"/>
    <property type="match status" value="1"/>
</dbReference>
<sequence length="149" mass="17179">MDESLICGRPEFGTDLHRQSIAVALQWLETLGNGDMETLMTLWHENGVLEFPFNPEGAGRDRVEGFEDLSDYFQGTKGHKKPIAFPVKAIYPGADPEWLVVEFIGRLLNTKTNQEYSNEYIVVIRVHEGKVILFREFFNSIKRKQFELD</sequence>
<protein>
    <submittedName>
        <fullName evidence="2">Nuclear transport factor 2 family protein</fullName>
    </submittedName>
</protein>
<evidence type="ECO:0000313" key="3">
    <source>
        <dbReference type="Proteomes" id="UP000621799"/>
    </source>
</evidence>
<accession>A0A928Z9G9</accession>
<dbReference type="EMBL" id="JADEXN010000404">
    <property type="protein sequence ID" value="MBE9042655.1"/>
    <property type="molecule type" value="Genomic_DNA"/>
</dbReference>